<protein>
    <submittedName>
        <fullName evidence="2">Uncharacterized protein</fullName>
    </submittedName>
</protein>
<dbReference type="OMA" id="MCSSNIT"/>
<evidence type="ECO:0000313" key="2">
    <source>
        <dbReference type="EMBL" id="OJT03704.1"/>
    </source>
</evidence>
<organism evidence="2 3">
    <name type="scientific">Trametes pubescens</name>
    <name type="common">White-rot fungus</name>
    <dbReference type="NCBI Taxonomy" id="154538"/>
    <lineage>
        <taxon>Eukaryota</taxon>
        <taxon>Fungi</taxon>
        <taxon>Dikarya</taxon>
        <taxon>Basidiomycota</taxon>
        <taxon>Agaricomycotina</taxon>
        <taxon>Agaricomycetes</taxon>
        <taxon>Polyporales</taxon>
        <taxon>Polyporaceae</taxon>
        <taxon>Trametes</taxon>
    </lineage>
</organism>
<dbReference type="OrthoDB" id="420076at2759"/>
<feature type="transmembrane region" description="Helical" evidence="1">
    <location>
        <begin position="57"/>
        <end position="79"/>
    </location>
</feature>
<gene>
    <name evidence="2" type="ORF">TRAPUB_5631</name>
</gene>
<comment type="caution">
    <text evidence="2">The sequence shown here is derived from an EMBL/GenBank/DDBJ whole genome shotgun (WGS) entry which is preliminary data.</text>
</comment>
<proteinExistence type="predicted"/>
<reference evidence="2 3" key="1">
    <citation type="submission" date="2016-10" db="EMBL/GenBank/DDBJ databases">
        <title>Genome sequence of the basidiomycete white-rot fungus Trametes pubescens.</title>
        <authorList>
            <person name="Makela M.R."/>
            <person name="Granchi Z."/>
            <person name="Peng M."/>
            <person name="De Vries R.P."/>
            <person name="Grigoriev I."/>
            <person name="Riley R."/>
            <person name="Hilden K."/>
        </authorList>
    </citation>
    <scope>NUCLEOTIDE SEQUENCE [LARGE SCALE GENOMIC DNA]</scope>
    <source>
        <strain evidence="2 3">FBCC735</strain>
    </source>
</reference>
<dbReference type="InterPro" id="IPR036457">
    <property type="entry name" value="PPM-type-like_dom_sf"/>
</dbReference>
<dbReference type="Gene3D" id="3.60.40.10">
    <property type="entry name" value="PPM-type phosphatase domain"/>
    <property type="match status" value="1"/>
</dbReference>
<evidence type="ECO:0000313" key="3">
    <source>
        <dbReference type="Proteomes" id="UP000184267"/>
    </source>
</evidence>
<name>A0A1M2V812_TRAPU</name>
<sequence length="230" mass="25785">MPRSRYFDARRRISEGYIEGKSAILDVDTVTFQPKGRVDANEDRIVTDIWDLHGQRWLALAVFDGMVFAVVGLRTAAILHMLTVLRLLGHLGTTTADYCSQTLPVAIRARLQGYIQSIGGRLDRSNIATHESHVTVLLKDEIEMLEKRIGTAVREVCPRPERLTEEQARRLIEEHHDILLRAFSGTTLVFALINVDQHFMWAAGVGDSSIGECVWRHLGGGHVAPAKYFA</sequence>
<keyword evidence="1" id="KW-1133">Transmembrane helix</keyword>
<dbReference type="STRING" id="154538.A0A1M2V812"/>
<keyword evidence="3" id="KW-1185">Reference proteome</keyword>
<dbReference type="AlphaFoldDB" id="A0A1M2V812"/>
<keyword evidence="1" id="KW-0812">Transmembrane</keyword>
<evidence type="ECO:0000256" key="1">
    <source>
        <dbReference type="SAM" id="Phobius"/>
    </source>
</evidence>
<accession>A0A1M2V812</accession>
<keyword evidence="1" id="KW-0472">Membrane</keyword>
<dbReference type="SUPFAM" id="SSF81606">
    <property type="entry name" value="PP2C-like"/>
    <property type="match status" value="1"/>
</dbReference>
<dbReference type="EMBL" id="MNAD01001601">
    <property type="protein sequence ID" value="OJT03704.1"/>
    <property type="molecule type" value="Genomic_DNA"/>
</dbReference>
<dbReference type="Proteomes" id="UP000184267">
    <property type="component" value="Unassembled WGS sequence"/>
</dbReference>